<comment type="similarity">
    <text evidence="1">Belongs to the peptidase S1 family.</text>
</comment>
<keyword evidence="3" id="KW-0378">Hydrolase</keyword>
<dbReference type="AlphaFoldDB" id="A0A8R2F8M9"/>
<evidence type="ECO:0000256" key="2">
    <source>
        <dbReference type="ARBA" id="ARBA00022670"/>
    </source>
</evidence>
<reference evidence="8" key="2">
    <citation type="submission" date="2022-06" db="UniProtKB">
        <authorList>
            <consortium name="EnsemblMetazoa"/>
        </authorList>
    </citation>
    <scope>IDENTIFICATION</scope>
</reference>
<dbReference type="GO" id="GO:0004252">
    <property type="term" value="F:serine-type endopeptidase activity"/>
    <property type="evidence" value="ECO:0007669"/>
    <property type="project" value="InterPro"/>
</dbReference>
<dbReference type="InterPro" id="IPR001254">
    <property type="entry name" value="Trypsin_dom"/>
</dbReference>
<dbReference type="PANTHER" id="PTHR24276:SF98">
    <property type="entry name" value="FI18310P1-RELATED"/>
    <property type="match status" value="1"/>
</dbReference>
<dbReference type="OrthoDB" id="6604662at2759"/>
<keyword evidence="4" id="KW-0720">Serine protease</keyword>
<evidence type="ECO:0000259" key="7">
    <source>
        <dbReference type="PROSITE" id="PS50240"/>
    </source>
</evidence>
<keyword evidence="9" id="KW-1185">Reference proteome</keyword>
<evidence type="ECO:0000256" key="6">
    <source>
        <dbReference type="SAM" id="SignalP"/>
    </source>
</evidence>
<evidence type="ECO:0000256" key="4">
    <source>
        <dbReference type="ARBA" id="ARBA00022825"/>
    </source>
</evidence>
<dbReference type="PROSITE" id="PS00134">
    <property type="entry name" value="TRYPSIN_HIS"/>
    <property type="match status" value="1"/>
</dbReference>
<accession>A0A8R2F8M9</accession>
<dbReference type="SUPFAM" id="SSF50494">
    <property type="entry name" value="Trypsin-like serine proteases"/>
    <property type="match status" value="1"/>
</dbReference>
<dbReference type="OMA" id="NRIATCT"/>
<evidence type="ECO:0000256" key="3">
    <source>
        <dbReference type="ARBA" id="ARBA00022801"/>
    </source>
</evidence>
<feature type="chain" id="PRO_5035928328" description="Peptidase S1 domain-containing protein" evidence="6">
    <location>
        <begin position="17"/>
        <end position="263"/>
    </location>
</feature>
<keyword evidence="2" id="KW-0645">Protease</keyword>
<sequence length="263" mass="29855">MRIAFILLLTFKVALSKSKSTKHIHKGLIGNGDMYNVEDYPYVMSLKVFSSNNRIATCTGSLLTELFVLTAAHCVYGKDKRNLKVYQGSWIKNYDARNVVRLFVHESYNPTSEVIIGDISVLQIEKPYPHIKEYIRIGGTPIDFANNKILKCTVFGFGSINAENTLDNEGFMNKIMVRHGRKACEGYDSVQIIDTWQQYLCVVPNKRKTYEGDSGGPMICNGWQYGVCSFSINLKGEEMQTIHVFVDYYRKWTLKTSAVLGIV</sequence>
<name>A0A8R2F8M9_ACYPI</name>
<dbReference type="EnsemblMetazoa" id="XM_008183263.1">
    <property type="protein sequence ID" value="XP_008181485.1"/>
    <property type="gene ID" value="LOC100162274"/>
</dbReference>
<organism evidence="8 9">
    <name type="scientific">Acyrthosiphon pisum</name>
    <name type="common">Pea aphid</name>
    <dbReference type="NCBI Taxonomy" id="7029"/>
    <lineage>
        <taxon>Eukaryota</taxon>
        <taxon>Metazoa</taxon>
        <taxon>Ecdysozoa</taxon>
        <taxon>Arthropoda</taxon>
        <taxon>Hexapoda</taxon>
        <taxon>Insecta</taxon>
        <taxon>Pterygota</taxon>
        <taxon>Neoptera</taxon>
        <taxon>Paraneoptera</taxon>
        <taxon>Hemiptera</taxon>
        <taxon>Sternorrhyncha</taxon>
        <taxon>Aphidomorpha</taxon>
        <taxon>Aphidoidea</taxon>
        <taxon>Aphididae</taxon>
        <taxon>Macrosiphini</taxon>
        <taxon>Acyrthosiphon</taxon>
    </lineage>
</organism>
<dbReference type="GeneID" id="100162274"/>
<dbReference type="InterPro" id="IPR050430">
    <property type="entry name" value="Peptidase_S1"/>
</dbReference>
<feature type="signal peptide" evidence="6">
    <location>
        <begin position="1"/>
        <end position="16"/>
    </location>
</feature>
<dbReference type="InterPro" id="IPR043504">
    <property type="entry name" value="Peptidase_S1_PA_chymotrypsin"/>
</dbReference>
<dbReference type="Proteomes" id="UP000007819">
    <property type="component" value="Chromosome X"/>
</dbReference>
<dbReference type="KEGG" id="api:100162274"/>
<dbReference type="PANTHER" id="PTHR24276">
    <property type="entry name" value="POLYSERASE-RELATED"/>
    <property type="match status" value="1"/>
</dbReference>
<dbReference type="InterPro" id="IPR018114">
    <property type="entry name" value="TRYPSIN_HIS"/>
</dbReference>
<dbReference type="Gene3D" id="2.40.10.10">
    <property type="entry name" value="Trypsin-like serine proteases"/>
    <property type="match status" value="2"/>
</dbReference>
<reference evidence="9" key="1">
    <citation type="submission" date="2010-06" db="EMBL/GenBank/DDBJ databases">
        <authorList>
            <person name="Jiang H."/>
            <person name="Abraham K."/>
            <person name="Ali S."/>
            <person name="Alsbrooks S.L."/>
            <person name="Anim B.N."/>
            <person name="Anosike U.S."/>
            <person name="Attaway T."/>
            <person name="Bandaranaike D.P."/>
            <person name="Battles P.K."/>
            <person name="Bell S.N."/>
            <person name="Bell A.V."/>
            <person name="Beltran B."/>
            <person name="Bickham C."/>
            <person name="Bustamante Y."/>
            <person name="Caleb T."/>
            <person name="Canada A."/>
            <person name="Cardenas V."/>
            <person name="Carter K."/>
            <person name="Chacko J."/>
            <person name="Chandrabose M.N."/>
            <person name="Chavez D."/>
            <person name="Chavez A."/>
            <person name="Chen L."/>
            <person name="Chu H.-S."/>
            <person name="Claassen K.J."/>
            <person name="Cockrell R."/>
            <person name="Collins M."/>
            <person name="Cooper J.A."/>
            <person name="Cree A."/>
            <person name="Curry S.M."/>
            <person name="Da Y."/>
            <person name="Dao M.D."/>
            <person name="Das B."/>
            <person name="Davila M.-L."/>
            <person name="Davy-Carroll L."/>
            <person name="Denson S."/>
            <person name="Dinh H."/>
            <person name="Ebong V.E."/>
            <person name="Edwards J.R."/>
            <person name="Egan A."/>
            <person name="El-Daye J."/>
            <person name="Escobedo L."/>
            <person name="Fernandez S."/>
            <person name="Fernando P.R."/>
            <person name="Flagg N."/>
            <person name="Forbes L.D."/>
            <person name="Fowler R.G."/>
            <person name="Fu Q."/>
            <person name="Gabisi R.A."/>
            <person name="Ganer J."/>
            <person name="Garbino Pronczuk A."/>
            <person name="Garcia R.M."/>
            <person name="Garner T."/>
            <person name="Garrett T.E."/>
            <person name="Gonzalez D.A."/>
            <person name="Hamid H."/>
            <person name="Hawkins E.S."/>
            <person name="Hirani K."/>
            <person name="Hogues M.E."/>
            <person name="Hollins B."/>
            <person name="Hsiao C.-H."/>
            <person name="Jabil R."/>
            <person name="James M.L."/>
            <person name="Jhangiani S.N."/>
            <person name="Johnson B."/>
            <person name="Johnson Q."/>
            <person name="Joshi V."/>
            <person name="Kalu J.B."/>
            <person name="Kam C."/>
            <person name="Kashfia A."/>
            <person name="Keebler J."/>
            <person name="Kisamo H."/>
            <person name="Kovar C.L."/>
            <person name="Lago L.A."/>
            <person name="Lai C.-Y."/>
            <person name="Laidlaw J."/>
            <person name="Lara F."/>
            <person name="Le T.-K."/>
            <person name="Lee S.L."/>
            <person name="Legall F.H."/>
            <person name="Lemon S.J."/>
            <person name="Lewis L.R."/>
            <person name="Li B."/>
            <person name="Liu Y."/>
            <person name="Liu Y.-S."/>
            <person name="Lopez J."/>
            <person name="Lozado R.J."/>
            <person name="Lu J."/>
            <person name="Madu R.C."/>
            <person name="Maheshwari M."/>
            <person name="Maheshwari R."/>
            <person name="Malloy K."/>
            <person name="Martinez E."/>
            <person name="Mathew T."/>
            <person name="Mercado I.C."/>
            <person name="Mercado C."/>
            <person name="Meyer B."/>
            <person name="Montgomery K."/>
            <person name="Morgan M.B."/>
            <person name="Munidasa M."/>
            <person name="Nazareth L.V."/>
            <person name="Nelson J."/>
            <person name="Ng B.M."/>
            <person name="Nguyen N.B."/>
            <person name="Nguyen P.Q."/>
            <person name="Nguyen T."/>
            <person name="Obregon M."/>
            <person name="Okwuonu G.O."/>
            <person name="Onwere C.G."/>
            <person name="Orozco G."/>
            <person name="Parra A."/>
            <person name="Patel S."/>
            <person name="Patil S."/>
            <person name="Perez A."/>
            <person name="Perez Y."/>
            <person name="Pham C."/>
            <person name="Primus E.L."/>
            <person name="Pu L.-L."/>
            <person name="Puazo M."/>
            <person name="Qin X."/>
            <person name="Quiroz J.B."/>
            <person name="Reese J."/>
            <person name="Richards S."/>
            <person name="Rives C.M."/>
            <person name="Robberts R."/>
            <person name="Ruiz S.J."/>
            <person name="Ruiz M.J."/>
            <person name="Santibanez J."/>
            <person name="Schneider B.W."/>
            <person name="Sisson I."/>
            <person name="Smith M."/>
            <person name="Sodergren E."/>
            <person name="Song X.-Z."/>
            <person name="Song B.B."/>
            <person name="Summersgill H."/>
            <person name="Thelus R."/>
            <person name="Thornton R.D."/>
            <person name="Trejos Z.Y."/>
            <person name="Usmani K."/>
            <person name="Vattathil S."/>
            <person name="Villasana D."/>
            <person name="Walker D.L."/>
            <person name="Wang S."/>
            <person name="Wang K."/>
            <person name="White C.S."/>
            <person name="Williams A.C."/>
            <person name="Williamson J."/>
            <person name="Wilson K."/>
            <person name="Woghiren I.O."/>
            <person name="Woodworth J.R."/>
            <person name="Worley K.C."/>
            <person name="Wright R.A."/>
            <person name="Wu W."/>
            <person name="Young L."/>
            <person name="Zhang L."/>
            <person name="Zhang J."/>
            <person name="Zhu Y."/>
            <person name="Muzny D.M."/>
            <person name="Weinstock G."/>
            <person name="Gibbs R.A."/>
        </authorList>
    </citation>
    <scope>NUCLEOTIDE SEQUENCE [LARGE SCALE GENOMIC DNA]</scope>
    <source>
        <strain evidence="9">LSR1</strain>
    </source>
</reference>
<evidence type="ECO:0000313" key="9">
    <source>
        <dbReference type="Proteomes" id="UP000007819"/>
    </source>
</evidence>
<keyword evidence="6" id="KW-0732">Signal</keyword>
<dbReference type="InterPro" id="IPR001314">
    <property type="entry name" value="Peptidase_S1A"/>
</dbReference>
<dbReference type="PROSITE" id="PS50240">
    <property type="entry name" value="TRYPSIN_DOM"/>
    <property type="match status" value="1"/>
</dbReference>
<keyword evidence="5" id="KW-1015">Disulfide bond</keyword>
<dbReference type="RefSeq" id="XP_008181485.1">
    <property type="nucleotide sequence ID" value="XM_008183263.1"/>
</dbReference>
<evidence type="ECO:0000256" key="5">
    <source>
        <dbReference type="ARBA" id="ARBA00023157"/>
    </source>
</evidence>
<dbReference type="InterPro" id="IPR009003">
    <property type="entry name" value="Peptidase_S1_PA"/>
</dbReference>
<dbReference type="Pfam" id="PF00089">
    <property type="entry name" value="Trypsin"/>
    <property type="match status" value="1"/>
</dbReference>
<evidence type="ECO:0000313" key="8">
    <source>
        <dbReference type="EnsemblMetazoa" id="XP_008181485.1"/>
    </source>
</evidence>
<feature type="domain" description="Peptidase S1" evidence="7">
    <location>
        <begin position="28"/>
        <end position="258"/>
    </location>
</feature>
<dbReference type="GO" id="GO:0006508">
    <property type="term" value="P:proteolysis"/>
    <property type="evidence" value="ECO:0007669"/>
    <property type="project" value="UniProtKB-KW"/>
</dbReference>
<protein>
    <recommendedName>
        <fullName evidence="7">Peptidase S1 domain-containing protein</fullName>
    </recommendedName>
</protein>
<dbReference type="SMART" id="SM00020">
    <property type="entry name" value="Tryp_SPc"/>
    <property type="match status" value="1"/>
</dbReference>
<evidence type="ECO:0000256" key="1">
    <source>
        <dbReference type="ARBA" id="ARBA00007664"/>
    </source>
</evidence>
<dbReference type="PRINTS" id="PR00722">
    <property type="entry name" value="CHYMOTRYPSIN"/>
</dbReference>
<proteinExistence type="inferred from homology"/>